<dbReference type="InterPro" id="IPR007730">
    <property type="entry name" value="SPOR-like_dom"/>
</dbReference>
<comment type="caution">
    <text evidence="3">The sequence shown here is derived from an EMBL/GenBank/DDBJ whole genome shotgun (WGS) entry which is preliminary data.</text>
</comment>
<gene>
    <name evidence="3" type="ORF">GCM10009123_09450</name>
</gene>
<dbReference type="Gene3D" id="3.30.70.1070">
    <property type="entry name" value="Sporulation related repeat"/>
    <property type="match status" value="1"/>
</dbReference>
<feature type="domain" description="SPOR" evidence="2">
    <location>
        <begin position="151"/>
        <end position="226"/>
    </location>
</feature>
<feature type="region of interest" description="Disordered" evidence="1">
    <location>
        <begin position="62"/>
        <end position="144"/>
    </location>
</feature>
<reference evidence="4" key="1">
    <citation type="journal article" date="2019" name="Int. J. Syst. Evol. Microbiol.">
        <title>The Global Catalogue of Microorganisms (GCM) 10K type strain sequencing project: providing services to taxonomists for standard genome sequencing and annotation.</title>
        <authorList>
            <consortium name="The Broad Institute Genomics Platform"/>
            <consortium name="The Broad Institute Genome Sequencing Center for Infectious Disease"/>
            <person name="Wu L."/>
            <person name="Ma J."/>
        </authorList>
    </citation>
    <scope>NUCLEOTIDE SEQUENCE [LARGE SCALE GENOMIC DNA]</scope>
    <source>
        <strain evidence="4">JCM 16211</strain>
    </source>
</reference>
<feature type="compositionally biased region" description="Polar residues" evidence="1">
    <location>
        <begin position="129"/>
        <end position="140"/>
    </location>
</feature>
<feature type="compositionally biased region" description="Polar residues" evidence="1">
    <location>
        <begin position="69"/>
        <end position="86"/>
    </location>
</feature>
<dbReference type="SUPFAM" id="SSF110997">
    <property type="entry name" value="Sporulation related repeat"/>
    <property type="match status" value="1"/>
</dbReference>
<organism evidence="3 4">
    <name type="scientific">Kangiella japonica</name>
    <dbReference type="NCBI Taxonomy" id="647384"/>
    <lineage>
        <taxon>Bacteria</taxon>
        <taxon>Pseudomonadati</taxon>
        <taxon>Pseudomonadota</taxon>
        <taxon>Gammaproteobacteria</taxon>
        <taxon>Kangiellales</taxon>
        <taxon>Kangiellaceae</taxon>
        <taxon>Kangiella</taxon>
    </lineage>
</organism>
<dbReference type="Pfam" id="PF05036">
    <property type="entry name" value="SPOR"/>
    <property type="match status" value="1"/>
</dbReference>
<dbReference type="InterPro" id="IPR036680">
    <property type="entry name" value="SPOR-like_sf"/>
</dbReference>
<feature type="compositionally biased region" description="Low complexity" evidence="1">
    <location>
        <begin position="113"/>
        <end position="122"/>
    </location>
</feature>
<evidence type="ECO:0000313" key="3">
    <source>
        <dbReference type="EMBL" id="GAA0204261.1"/>
    </source>
</evidence>
<sequence>MRHTNTKTLCLISLSVAVGLGGCVSNKGAPSLAEQDKQWFCVPQDSKEWVCEKDDTSFKQLAPPKSTEVESQWTVGEIPQDNSANEATLDIEDEGEGVNELSTPKLNNNRAQPVNSSIVSNPPSEPSLTEGSESSVSQESINDKGSSELQSIEISPWIVQLAAYSTKDAAERFVRRLGEGTVFKTLVKGKHYFTVALVGFDSKLDAERAAKVLKKRQLGVSPWVRTGTSFEKILSN</sequence>
<evidence type="ECO:0000256" key="1">
    <source>
        <dbReference type="SAM" id="MobiDB-lite"/>
    </source>
</evidence>
<feature type="compositionally biased region" description="Polar residues" evidence="1">
    <location>
        <begin position="100"/>
        <end position="112"/>
    </location>
</feature>
<keyword evidence="4" id="KW-1185">Reference proteome</keyword>
<dbReference type="RefSeq" id="WP_343987322.1">
    <property type="nucleotide sequence ID" value="NZ_BAAAFM010000003.1"/>
</dbReference>
<protein>
    <recommendedName>
        <fullName evidence="2">SPOR domain-containing protein</fullName>
    </recommendedName>
</protein>
<dbReference type="PROSITE" id="PS51257">
    <property type="entry name" value="PROKAR_LIPOPROTEIN"/>
    <property type="match status" value="1"/>
</dbReference>
<proteinExistence type="predicted"/>
<evidence type="ECO:0000313" key="4">
    <source>
        <dbReference type="Proteomes" id="UP001501221"/>
    </source>
</evidence>
<accession>A0ABN0SWW2</accession>
<dbReference type="EMBL" id="BAAAFM010000003">
    <property type="protein sequence ID" value="GAA0204261.1"/>
    <property type="molecule type" value="Genomic_DNA"/>
</dbReference>
<dbReference type="Proteomes" id="UP001501221">
    <property type="component" value="Unassembled WGS sequence"/>
</dbReference>
<dbReference type="PROSITE" id="PS51724">
    <property type="entry name" value="SPOR"/>
    <property type="match status" value="1"/>
</dbReference>
<evidence type="ECO:0000259" key="2">
    <source>
        <dbReference type="PROSITE" id="PS51724"/>
    </source>
</evidence>
<name>A0ABN0SWW2_9GAMM</name>